<accession>A0A2H3C1D4</accession>
<evidence type="ECO:0000313" key="2">
    <source>
        <dbReference type="Proteomes" id="UP000218334"/>
    </source>
</evidence>
<name>A0A2H3C1D4_9AGAR</name>
<sequence length="315" mass="35638">MSSDAQRMHELYHLPSIPLPDAVSDPDTLYHPNAHFDLYPCSPPCAPTHDQCMYTEAALLLEKTSGVYLASLTHIVPLPPSVPSTLTLHQKLCGGFREERVTHVWTATHASQQPVIAKIFDPLYFIDPYEGTDPFPLLDLSVSREAEAYHRLAPLQGTQVPRCLGLFVSTLPSQGNRTVYVLLLEHVSGQDVRYLVPAPTSPSLCLAHRAAIVDAAVNVFFDILMCGVKQRDMAPRNLIIRPPRRGGSTPFCNKERCPVRFAVDPDNVESVMIDFEGSELWDPNHEFYDEQTREREMRALREDYMEDWWYGKYGI</sequence>
<evidence type="ECO:0000313" key="1">
    <source>
        <dbReference type="EMBL" id="PBK72118.1"/>
    </source>
</evidence>
<gene>
    <name evidence="1" type="ORF">ARMSODRAFT_744112</name>
</gene>
<proteinExistence type="predicted"/>
<dbReference type="EMBL" id="KZ293422">
    <property type="protein sequence ID" value="PBK72118.1"/>
    <property type="molecule type" value="Genomic_DNA"/>
</dbReference>
<dbReference type="Proteomes" id="UP000218334">
    <property type="component" value="Unassembled WGS sequence"/>
</dbReference>
<dbReference type="SUPFAM" id="SSF56112">
    <property type="entry name" value="Protein kinase-like (PK-like)"/>
    <property type="match status" value="1"/>
</dbReference>
<dbReference type="AlphaFoldDB" id="A0A2H3C1D4"/>
<keyword evidence="2" id="KW-1185">Reference proteome</keyword>
<dbReference type="InterPro" id="IPR011009">
    <property type="entry name" value="Kinase-like_dom_sf"/>
</dbReference>
<evidence type="ECO:0008006" key="3">
    <source>
        <dbReference type="Google" id="ProtNLM"/>
    </source>
</evidence>
<organism evidence="1 2">
    <name type="scientific">Armillaria solidipes</name>
    <dbReference type="NCBI Taxonomy" id="1076256"/>
    <lineage>
        <taxon>Eukaryota</taxon>
        <taxon>Fungi</taxon>
        <taxon>Dikarya</taxon>
        <taxon>Basidiomycota</taxon>
        <taxon>Agaricomycotina</taxon>
        <taxon>Agaricomycetes</taxon>
        <taxon>Agaricomycetidae</taxon>
        <taxon>Agaricales</taxon>
        <taxon>Marasmiineae</taxon>
        <taxon>Physalacriaceae</taxon>
        <taxon>Armillaria</taxon>
    </lineage>
</organism>
<protein>
    <recommendedName>
        <fullName evidence="3">Protein kinase domain-containing protein</fullName>
    </recommendedName>
</protein>
<reference evidence="2" key="1">
    <citation type="journal article" date="2017" name="Nat. Ecol. Evol.">
        <title>Genome expansion and lineage-specific genetic innovations in the forest pathogenic fungi Armillaria.</title>
        <authorList>
            <person name="Sipos G."/>
            <person name="Prasanna A.N."/>
            <person name="Walter M.C."/>
            <person name="O'Connor E."/>
            <person name="Balint B."/>
            <person name="Krizsan K."/>
            <person name="Kiss B."/>
            <person name="Hess J."/>
            <person name="Varga T."/>
            <person name="Slot J."/>
            <person name="Riley R."/>
            <person name="Boka B."/>
            <person name="Rigling D."/>
            <person name="Barry K."/>
            <person name="Lee J."/>
            <person name="Mihaltcheva S."/>
            <person name="LaButti K."/>
            <person name="Lipzen A."/>
            <person name="Waldron R."/>
            <person name="Moloney N.M."/>
            <person name="Sperisen C."/>
            <person name="Kredics L."/>
            <person name="Vagvoelgyi C."/>
            <person name="Patrignani A."/>
            <person name="Fitzpatrick D."/>
            <person name="Nagy I."/>
            <person name="Doyle S."/>
            <person name="Anderson J.B."/>
            <person name="Grigoriev I.V."/>
            <person name="Gueldener U."/>
            <person name="Muensterkoetter M."/>
            <person name="Nagy L.G."/>
        </authorList>
    </citation>
    <scope>NUCLEOTIDE SEQUENCE [LARGE SCALE GENOMIC DNA]</scope>
    <source>
        <strain evidence="2">28-4</strain>
    </source>
</reference>